<evidence type="ECO:0000313" key="4">
    <source>
        <dbReference type="Proteomes" id="UP000886523"/>
    </source>
</evidence>
<feature type="compositionally biased region" description="Acidic residues" evidence="2">
    <location>
        <begin position="93"/>
        <end position="123"/>
    </location>
</feature>
<dbReference type="Proteomes" id="UP000886523">
    <property type="component" value="Unassembled WGS sequence"/>
</dbReference>
<keyword evidence="1" id="KW-0175">Coiled coil</keyword>
<protein>
    <submittedName>
        <fullName evidence="3">Uncharacterized protein</fullName>
    </submittedName>
</protein>
<gene>
    <name evidence="3" type="ORF">BS47DRAFT_1369540</name>
</gene>
<keyword evidence="4" id="KW-1185">Reference proteome</keyword>
<feature type="coiled-coil region" evidence="1">
    <location>
        <begin position="7"/>
        <end position="38"/>
    </location>
</feature>
<evidence type="ECO:0000256" key="1">
    <source>
        <dbReference type="SAM" id="Coils"/>
    </source>
</evidence>
<dbReference type="EMBL" id="MU129359">
    <property type="protein sequence ID" value="KAF9503425.1"/>
    <property type="molecule type" value="Genomic_DNA"/>
</dbReference>
<dbReference type="AlphaFoldDB" id="A0A9P6DMC9"/>
<organism evidence="3 4">
    <name type="scientific">Hydnum rufescens UP504</name>
    <dbReference type="NCBI Taxonomy" id="1448309"/>
    <lineage>
        <taxon>Eukaryota</taxon>
        <taxon>Fungi</taxon>
        <taxon>Dikarya</taxon>
        <taxon>Basidiomycota</taxon>
        <taxon>Agaricomycotina</taxon>
        <taxon>Agaricomycetes</taxon>
        <taxon>Cantharellales</taxon>
        <taxon>Hydnaceae</taxon>
        <taxon>Hydnum</taxon>
    </lineage>
</organism>
<proteinExistence type="predicted"/>
<evidence type="ECO:0000313" key="3">
    <source>
        <dbReference type="EMBL" id="KAF9503425.1"/>
    </source>
</evidence>
<feature type="region of interest" description="Disordered" evidence="2">
    <location>
        <begin position="48"/>
        <end position="123"/>
    </location>
</feature>
<sequence length="123" mass="13897">MRELTKNDTLTALVEHELEKKKEQEERLMARAKAAANADQVIKDGWAKGQGSCCPVKPKQPKVRKPALDVSESSSVKAREYHDPMQVDTQDDRGEEDDDTDRLGEEEVGEDMEGEQQQLDEVE</sequence>
<reference evidence="3" key="1">
    <citation type="journal article" date="2020" name="Nat. Commun.">
        <title>Large-scale genome sequencing of mycorrhizal fungi provides insights into the early evolution of symbiotic traits.</title>
        <authorList>
            <person name="Miyauchi S."/>
            <person name="Kiss E."/>
            <person name="Kuo A."/>
            <person name="Drula E."/>
            <person name="Kohler A."/>
            <person name="Sanchez-Garcia M."/>
            <person name="Morin E."/>
            <person name="Andreopoulos B."/>
            <person name="Barry K.W."/>
            <person name="Bonito G."/>
            <person name="Buee M."/>
            <person name="Carver A."/>
            <person name="Chen C."/>
            <person name="Cichocki N."/>
            <person name="Clum A."/>
            <person name="Culley D."/>
            <person name="Crous P.W."/>
            <person name="Fauchery L."/>
            <person name="Girlanda M."/>
            <person name="Hayes R.D."/>
            <person name="Keri Z."/>
            <person name="LaButti K."/>
            <person name="Lipzen A."/>
            <person name="Lombard V."/>
            <person name="Magnuson J."/>
            <person name="Maillard F."/>
            <person name="Murat C."/>
            <person name="Nolan M."/>
            <person name="Ohm R.A."/>
            <person name="Pangilinan J."/>
            <person name="Pereira M.F."/>
            <person name="Perotto S."/>
            <person name="Peter M."/>
            <person name="Pfister S."/>
            <person name="Riley R."/>
            <person name="Sitrit Y."/>
            <person name="Stielow J.B."/>
            <person name="Szollosi G."/>
            <person name="Zifcakova L."/>
            <person name="Stursova M."/>
            <person name="Spatafora J.W."/>
            <person name="Tedersoo L."/>
            <person name="Vaario L.M."/>
            <person name="Yamada A."/>
            <person name="Yan M."/>
            <person name="Wang P."/>
            <person name="Xu J."/>
            <person name="Bruns T."/>
            <person name="Baldrian P."/>
            <person name="Vilgalys R."/>
            <person name="Dunand C."/>
            <person name="Henrissat B."/>
            <person name="Grigoriev I.V."/>
            <person name="Hibbett D."/>
            <person name="Nagy L.G."/>
            <person name="Martin F.M."/>
        </authorList>
    </citation>
    <scope>NUCLEOTIDE SEQUENCE</scope>
    <source>
        <strain evidence="3">UP504</strain>
    </source>
</reference>
<evidence type="ECO:0000256" key="2">
    <source>
        <dbReference type="SAM" id="MobiDB-lite"/>
    </source>
</evidence>
<name>A0A9P6DMC9_9AGAM</name>
<accession>A0A9P6DMC9</accession>
<comment type="caution">
    <text evidence="3">The sequence shown here is derived from an EMBL/GenBank/DDBJ whole genome shotgun (WGS) entry which is preliminary data.</text>
</comment>